<evidence type="ECO:0000256" key="1">
    <source>
        <dbReference type="SAM" id="Phobius"/>
    </source>
</evidence>
<keyword evidence="1" id="KW-0472">Membrane</keyword>
<proteinExistence type="predicted"/>
<keyword evidence="3" id="KW-1185">Reference proteome</keyword>
<keyword evidence="1" id="KW-0812">Transmembrane</keyword>
<protein>
    <submittedName>
        <fullName evidence="2">Uncharacterized protein</fullName>
    </submittedName>
</protein>
<feature type="transmembrane region" description="Helical" evidence="1">
    <location>
        <begin position="50"/>
        <end position="66"/>
    </location>
</feature>
<dbReference type="RefSeq" id="WP_257465274.1">
    <property type="nucleotide sequence ID" value="NZ_JANJZT010000027.1"/>
</dbReference>
<keyword evidence="1" id="KW-1133">Transmembrane helix</keyword>
<feature type="transmembrane region" description="Helical" evidence="1">
    <location>
        <begin position="107"/>
        <end position="129"/>
    </location>
</feature>
<feature type="transmembrane region" description="Helical" evidence="1">
    <location>
        <begin position="12"/>
        <end position="30"/>
    </location>
</feature>
<evidence type="ECO:0000313" key="2">
    <source>
        <dbReference type="EMBL" id="MET3751755.1"/>
    </source>
</evidence>
<reference evidence="2 3" key="1">
    <citation type="submission" date="2024-06" db="EMBL/GenBank/DDBJ databases">
        <title>Genomic Encyclopedia of Type Strains, Phase IV (KMG-IV): sequencing the most valuable type-strain genomes for metagenomic binning, comparative biology and taxonomic classification.</title>
        <authorList>
            <person name="Goeker M."/>
        </authorList>
    </citation>
    <scope>NUCLEOTIDE SEQUENCE [LARGE SCALE GENOMIC DNA]</scope>
    <source>
        <strain evidence="2 3">DSM 29492</strain>
    </source>
</reference>
<gene>
    <name evidence="2" type="ORF">ABID24_003017</name>
</gene>
<comment type="caution">
    <text evidence="2">The sequence shown here is derived from an EMBL/GenBank/DDBJ whole genome shotgun (WGS) entry which is preliminary data.</text>
</comment>
<dbReference type="EMBL" id="JBEPMJ010000027">
    <property type="protein sequence ID" value="MET3751755.1"/>
    <property type="molecule type" value="Genomic_DNA"/>
</dbReference>
<dbReference type="Pfam" id="PF20312">
    <property type="entry name" value="DUF6608"/>
    <property type="match status" value="1"/>
</dbReference>
<evidence type="ECO:0000313" key="3">
    <source>
        <dbReference type="Proteomes" id="UP001549106"/>
    </source>
</evidence>
<name>A0ABV2M5L5_9FIRM</name>
<dbReference type="Proteomes" id="UP001549106">
    <property type="component" value="Unassembled WGS sequence"/>
</dbReference>
<sequence>MKNIWNKGLKDLLLIYCGLYTIATIVNSISYLSKGIYEDPAGNWHELDRAIITLIVILAYSLIRYIHIKNFAIKLVVVYVPTILLAFLYVWFRGLTAELASSAYRDIFVNYTIGFLIVSIIVFIVNKIIQKIKAK</sequence>
<dbReference type="InterPro" id="IPR046716">
    <property type="entry name" value="DUF6608"/>
</dbReference>
<feature type="transmembrane region" description="Helical" evidence="1">
    <location>
        <begin position="73"/>
        <end position="92"/>
    </location>
</feature>
<accession>A0ABV2M5L5</accession>
<organism evidence="2 3">
    <name type="scientific">Blautia caecimuris</name>
    <dbReference type="NCBI Taxonomy" id="1796615"/>
    <lineage>
        <taxon>Bacteria</taxon>
        <taxon>Bacillati</taxon>
        <taxon>Bacillota</taxon>
        <taxon>Clostridia</taxon>
        <taxon>Lachnospirales</taxon>
        <taxon>Lachnospiraceae</taxon>
        <taxon>Blautia</taxon>
    </lineage>
</organism>